<dbReference type="AlphaFoldDB" id="A0A4Y2VKN4"/>
<keyword evidence="4" id="KW-1185">Reference proteome</keyword>
<reference evidence="1 4" key="1">
    <citation type="journal article" date="2019" name="Sci. Rep.">
        <title>Orb-weaving spider Araneus ventricosus genome elucidates the spidroin gene catalogue.</title>
        <authorList>
            <person name="Kono N."/>
            <person name="Nakamura H."/>
            <person name="Ohtoshi R."/>
            <person name="Moran D.A.P."/>
            <person name="Shinohara A."/>
            <person name="Yoshida Y."/>
            <person name="Fujiwara M."/>
            <person name="Mori M."/>
            <person name="Tomita M."/>
            <person name="Arakawa K."/>
        </authorList>
    </citation>
    <scope>NUCLEOTIDE SEQUENCE [LARGE SCALE GENOMIC DNA]</scope>
</reference>
<sequence>MHELNRDIQTKACFLIMQETEAKISNSPPLLCLNIRYDLHDSRRDVNTETEGGVLIAITGFDPILPSGDASRHRSGGDSIPHYYYAHSEGENPLTYQTASLLLTRGVPRRELGMAIIAKITDFRLFRYGLTWLL</sequence>
<evidence type="ECO:0000313" key="3">
    <source>
        <dbReference type="EMBL" id="GBO25204.1"/>
    </source>
</evidence>
<organism evidence="1 4">
    <name type="scientific">Araneus ventricosus</name>
    <name type="common">Orbweaver spider</name>
    <name type="synonym">Epeira ventricosa</name>
    <dbReference type="NCBI Taxonomy" id="182803"/>
    <lineage>
        <taxon>Eukaryota</taxon>
        <taxon>Metazoa</taxon>
        <taxon>Ecdysozoa</taxon>
        <taxon>Arthropoda</taxon>
        <taxon>Chelicerata</taxon>
        <taxon>Arachnida</taxon>
        <taxon>Araneae</taxon>
        <taxon>Araneomorphae</taxon>
        <taxon>Entelegynae</taxon>
        <taxon>Araneoidea</taxon>
        <taxon>Araneidae</taxon>
        <taxon>Araneus</taxon>
    </lineage>
</organism>
<dbReference type="EMBL" id="BGPR01048183">
    <property type="protein sequence ID" value="GBO25204.1"/>
    <property type="molecule type" value="Genomic_DNA"/>
</dbReference>
<protein>
    <submittedName>
        <fullName evidence="1">Uncharacterized protein</fullName>
    </submittedName>
</protein>
<evidence type="ECO:0000313" key="2">
    <source>
        <dbReference type="EMBL" id="GBO25202.1"/>
    </source>
</evidence>
<proteinExistence type="predicted"/>
<name>A0A4Y2VKN4_ARAVE</name>
<evidence type="ECO:0000313" key="1">
    <source>
        <dbReference type="EMBL" id="GBO25201.1"/>
    </source>
</evidence>
<dbReference type="Proteomes" id="UP000499080">
    <property type="component" value="Unassembled WGS sequence"/>
</dbReference>
<comment type="caution">
    <text evidence="1">The sequence shown here is derived from an EMBL/GenBank/DDBJ whole genome shotgun (WGS) entry which is preliminary data.</text>
</comment>
<dbReference type="EMBL" id="BGPR01048181">
    <property type="protein sequence ID" value="GBO25202.1"/>
    <property type="molecule type" value="Genomic_DNA"/>
</dbReference>
<dbReference type="EMBL" id="BGPR01048180">
    <property type="protein sequence ID" value="GBO25201.1"/>
    <property type="molecule type" value="Genomic_DNA"/>
</dbReference>
<gene>
    <name evidence="3" type="ORF">AVEN_207507_1</name>
    <name evidence="1" type="ORF">AVEN_37791_1</name>
    <name evidence="2" type="ORF">AVEN_48520_1</name>
</gene>
<evidence type="ECO:0000313" key="4">
    <source>
        <dbReference type="Proteomes" id="UP000499080"/>
    </source>
</evidence>
<accession>A0A4Y2VKN4</accession>